<evidence type="ECO:0000256" key="1">
    <source>
        <dbReference type="SAM" id="Phobius"/>
    </source>
</evidence>
<keyword evidence="1" id="KW-1133">Transmembrane helix</keyword>
<name>A0A1J5SVM7_9ZZZZ</name>
<keyword evidence="1" id="KW-0812">Transmembrane</keyword>
<organism evidence="2">
    <name type="scientific">mine drainage metagenome</name>
    <dbReference type="NCBI Taxonomy" id="410659"/>
    <lineage>
        <taxon>unclassified sequences</taxon>
        <taxon>metagenomes</taxon>
        <taxon>ecological metagenomes</taxon>
    </lineage>
</organism>
<gene>
    <name evidence="2" type="ORF">GALL_62780</name>
</gene>
<accession>A0A1J5SVM7</accession>
<evidence type="ECO:0000313" key="2">
    <source>
        <dbReference type="EMBL" id="OIR12027.1"/>
    </source>
</evidence>
<comment type="caution">
    <text evidence="2">The sequence shown here is derived from an EMBL/GenBank/DDBJ whole genome shotgun (WGS) entry which is preliminary data.</text>
</comment>
<sequence length="233" mass="26249">MTQKETIFEELTTISPVLTTLNRSNLFVAPQGYFEGLAVDIIALIKREELLAEAKSDTFKAPENYFEILPKNILSKINNNKNEFADELKNITPLLNSISKKNIYAVPENYFENFSITKNKKQSAKIISFGFTRKWISYAAAAIIGGVLITGGFLYQNKQSSFNVVKELNSISDSELNAYIENDSLALNTDNNYLKEQDLPDIKQSISTVSDEELQQYLNDNSEAYAETPSKTN</sequence>
<proteinExistence type="predicted"/>
<feature type="transmembrane region" description="Helical" evidence="1">
    <location>
        <begin position="135"/>
        <end position="155"/>
    </location>
</feature>
<dbReference type="EMBL" id="MLJW01000018">
    <property type="protein sequence ID" value="OIR12027.1"/>
    <property type="molecule type" value="Genomic_DNA"/>
</dbReference>
<protein>
    <submittedName>
        <fullName evidence="2">Uncharacterized protein</fullName>
    </submittedName>
</protein>
<reference evidence="2" key="1">
    <citation type="submission" date="2016-10" db="EMBL/GenBank/DDBJ databases">
        <title>Sequence of Gallionella enrichment culture.</title>
        <authorList>
            <person name="Poehlein A."/>
            <person name="Muehling M."/>
            <person name="Daniel R."/>
        </authorList>
    </citation>
    <scope>NUCLEOTIDE SEQUENCE</scope>
</reference>
<dbReference type="AlphaFoldDB" id="A0A1J5SVM7"/>
<keyword evidence="1" id="KW-0472">Membrane</keyword>